<evidence type="ECO:0000256" key="1">
    <source>
        <dbReference type="ARBA" id="ARBA00001445"/>
    </source>
</evidence>
<feature type="domain" description="Bacterial alpha-L-rhamnosidase N-terminal" evidence="6">
    <location>
        <begin position="180"/>
        <end position="350"/>
    </location>
</feature>
<dbReference type="PIRSF" id="PIRSF010631">
    <property type="entry name" value="A-rhamnsds"/>
    <property type="match status" value="1"/>
</dbReference>
<dbReference type="AlphaFoldDB" id="A0AAW6TPW9"/>
<feature type="chain" id="PRO_5043599699" description="alpha-L-rhamnosidase" evidence="4">
    <location>
        <begin position="18"/>
        <end position="909"/>
    </location>
</feature>
<dbReference type="InterPro" id="IPR016007">
    <property type="entry name" value="Alpha_rhamnosid"/>
</dbReference>
<sequence>MTQLATMLLIQISAVSATVLNLPTVNLPLPTLGSDMRATDLRCEYLCEPLGIDVVQPRLSWKLQSQWRGRKQTAYQVLVASNEELLRDNRADLWNTGKVTSDRSIQVAYAGRPLASRTRCFWKVRVWDRDDKPSPFSAVATWEMGLLEPDDWQAKWITAPGDEDGMPPAPIFRKTFVLSKPVRQARLYICGLGYYEAHLNGGKVGDHVLDPAFTRYDRRALYVTYDVTGQLKSEFNAIAVVLGNGWYDMDAEAAWNFNKAPWRARPTLRCQLEVTFTDGTARTIASDGTWRVAPSPITFNCIRQGETYDARREIPGWNTADTSDANWSLTKVGPGPKGTLSAQMMPPIQVIGTLKPVKVAEPKPGVYVFDLGQNIAGWARLKTSGPAGTKVVMQYAERLNDDGTIDQKDIAVHTKSTPFQTDTYILKGEGTETWEPRFVYHGFQYVQVTGLPGKPDADTIQGRIVHTALDQAGLFECSNDLFNKIQRCTLWAYVGNYHGYPTDCPHREKNGWTGDAHLAAELGLYNFDAAAAYTKWMTDFKDEQRDSGELPGIVPTAGWGYAWGNGPAWDSAYLLIPWYMYQYRDDTRILTEHYERFKRYVDYLTSKADNGIVSIGLGDWVPAKTETPAKVTSTGYYYRDALIVSKVAAMLGKTDDARHYADLAMRIRDAFNRAFFDPKTGLYAGGTQTAMSCALYHGLVHPAERQRVVDKLVERIEKNDNHLDAGILGTKYLIDALTANGRADVVYKMATKTTYPSWGHWIAQGATTLWEQWDGGASRNHIMFGHISAWFYQALAGINLSPDAVGFKHVVIKPQLLGDVTWVRAEHESMYGTIKSAWDVKGDRFTLKVAVPTNTTATVYVPCDEEQFAKEGPSTIHSGDHVRFARLEDGYVVFEVESGTFEFHSKLSR</sequence>
<comment type="caution">
    <text evidence="9">The sequence shown here is derived from an EMBL/GenBank/DDBJ whole genome shotgun (WGS) entry which is preliminary data.</text>
</comment>
<dbReference type="InterPro" id="IPR035398">
    <property type="entry name" value="Bac_rhamnosid_C"/>
</dbReference>
<reference evidence="9" key="1">
    <citation type="submission" date="2023-05" db="EMBL/GenBank/DDBJ databases">
        <title>Anaerotaeda fermentans gen. nov., sp. nov., a novel anaerobic planctomycete of the new family within the order Sedimentisphaerales isolated from Taman Peninsula, Russia.</title>
        <authorList>
            <person name="Khomyakova M.A."/>
            <person name="Merkel A.Y."/>
            <person name="Slobodkin A.I."/>
        </authorList>
    </citation>
    <scope>NUCLEOTIDE SEQUENCE</scope>
    <source>
        <strain evidence="9">M17dextr</strain>
    </source>
</reference>
<dbReference type="PANTHER" id="PTHR33307">
    <property type="entry name" value="ALPHA-RHAMNOSIDASE (EUROFUNG)"/>
    <property type="match status" value="1"/>
</dbReference>
<organism evidence="9 10">
    <name type="scientific">Anaerobaca lacustris</name>
    <dbReference type="NCBI Taxonomy" id="3044600"/>
    <lineage>
        <taxon>Bacteria</taxon>
        <taxon>Pseudomonadati</taxon>
        <taxon>Planctomycetota</taxon>
        <taxon>Phycisphaerae</taxon>
        <taxon>Sedimentisphaerales</taxon>
        <taxon>Anaerobacaceae</taxon>
        <taxon>Anaerobaca</taxon>
    </lineage>
</organism>
<name>A0AAW6TPW9_9BACT</name>
<protein>
    <recommendedName>
        <fullName evidence="2">alpha-L-rhamnosidase</fullName>
        <ecNumber evidence="2">3.2.1.40</ecNumber>
    </recommendedName>
</protein>
<feature type="domain" description="Alpha-L-rhamnosidase concanavalin-like" evidence="5">
    <location>
        <begin position="363"/>
        <end position="466"/>
    </location>
</feature>
<evidence type="ECO:0000256" key="3">
    <source>
        <dbReference type="ARBA" id="ARBA00022801"/>
    </source>
</evidence>
<dbReference type="Proteomes" id="UP001431776">
    <property type="component" value="Unassembled WGS sequence"/>
</dbReference>
<evidence type="ECO:0000256" key="4">
    <source>
        <dbReference type="SAM" id="SignalP"/>
    </source>
</evidence>
<proteinExistence type="predicted"/>
<evidence type="ECO:0000259" key="5">
    <source>
        <dbReference type="Pfam" id="PF05592"/>
    </source>
</evidence>
<evidence type="ECO:0000313" key="9">
    <source>
        <dbReference type="EMBL" id="MDI6447741.1"/>
    </source>
</evidence>
<dbReference type="PANTHER" id="PTHR33307:SF6">
    <property type="entry name" value="ALPHA-RHAMNOSIDASE (EUROFUNG)-RELATED"/>
    <property type="match status" value="1"/>
</dbReference>
<keyword evidence="3 9" id="KW-0378">Hydrolase</keyword>
<evidence type="ECO:0000256" key="2">
    <source>
        <dbReference type="ARBA" id="ARBA00012652"/>
    </source>
</evidence>
<dbReference type="GO" id="GO:0005975">
    <property type="term" value="P:carbohydrate metabolic process"/>
    <property type="evidence" value="ECO:0007669"/>
    <property type="project" value="InterPro"/>
</dbReference>
<evidence type="ECO:0000259" key="8">
    <source>
        <dbReference type="Pfam" id="PF17390"/>
    </source>
</evidence>
<dbReference type="InterPro" id="IPR013783">
    <property type="entry name" value="Ig-like_fold"/>
</dbReference>
<dbReference type="Gene3D" id="2.60.420.10">
    <property type="entry name" value="Maltose phosphorylase, domain 3"/>
    <property type="match status" value="1"/>
</dbReference>
<evidence type="ECO:0000259" key="7">
    <source>
        <dbReference type="Pfam" id="PF17389"/>
    </source>
</evidence>
<feature type="domain" description="Alpha-L-rhamnosidase C-terminal" evidence="8">
    <location>
        <begin position="799"/>
        <end position="871"/>
    </location>
</feature>
<dbReference type="InterPro" id="IPR012341">
    <property type="entry name" value="6hp_glycosidase-like_sf"/>
</dbReference>
<dbReference type="Gene3D" id="2.60.40.10">
    <property type="entry name" value="Immunoglobulins"/>
    <property type="match status" value="1"/>
</dbReference>
<dbReference type="InterPro" id="IPR008902">
    <property type="entry name" value="Rhamnosid_concanavalin"/>
</dbReference>
<dbReference type="GO" id="GO:0030596">
    <property type="term" value="F:alpha-L-rhamnosidase activity"/>
    <property type="evidence" value="ECO:0007669"/>
    <property type="project" value="UniProtKB-EC"/>
</dbReference>
<feature type="signal peptide" evidence="4">
    <location>
        <begin position="1"/>
        <end position="17"/>
    </location>
</feature>
<evidence type="ECO:0000313" key="10">
    <source>
        <dbReference type="Proteomes" id="UP001431776"/>
    </source>
</evidence>
<dbReference type="Gene3D" id="1.50.10.10">
    <property type="match status" value="1"/>
</dbReference>
<gene>
    <name evidence="9" type="ORF">QJ522_01700</name>
</gene>
<comment type="catalytic activity">
    <reaction evidence="1">
        <text>Hydrolysis of terminal non-reducing alpha-L-rhamnose residues in alpha-L-rhamnosides.</text>
        <dbReference type="EC" id="3.2.1.40"/>
    </reaction>
</comment>
<dbReference type="Pfam" id="PF17389">
    <property type="entry name" value="Bac_rhamnosid6H"/>
    <property type="match status" value="1"/>
</dbReference>
<keyword evidence="4" id="KW-0732">Signal</keyword>
<dbReference type="EMBL" id="JASCXX010000002">
    <property type="protein sequence ID" value="MDI6447741.1"/>
    <property type="molecule type" value="Genomic_DNA"/>
</dbReference>
<dbReference type="Gene3D" id="2.60.120.260">
    <property type="entry name" value="Galactose-binding domain-like"/>
    <property type="match status" value="2"/>
</dbReference>
<dbReference type="Pfam" id="PF17390">
    <property type="entry name" value="Bac_rhamnosid_C"/>
    <property type="match status" value="1"/>
</dbReference>
<dbReference type="InterPro" id="IPR035396">
    <property type="entry name" value="Bac_rhamnosid6H"/>
</dbReference>
<dbReference type="SUPFAM" id="SSF48208">
    <property type="entry name" value="Six-hairpin glycosidases"/>
    <property type="match status" value="1"/>
</dbReference>
<dbReference type="Pfam" id="PF08531">
    <property type="entry name" value="Bac_rhamnosid_N"/>
    <property type="match status" value="1"/>
</dbReference>
<dbReference type="InterPro" id="IPR013737">
    <property type="entry name" value="Bac_rhamnosid_N"/>
</dbReference>
<keyword evidence="10" id="KW-1185">Reference proteome</keyword>
<dbReference type="Pfam" id="PF25788">
    <property type="entry name" value="Ig_Rha78A_N"/>
    <property type="match status" value="1"/>
</dbReference>
<accession>A0AAW6TPW9</accession>
<dbReference type="InterPro" id="IPR008928">
    <property type="entry name" value="6-hairpin_glycosidase_sf"/>
</dbReference>
<dbReference type="RefSeq" id="WP_349243153.1">
    <property type="nucleotide sequence ID" value="NZ_JASCXX010000002.1"/>
</dbReference>
<evidence type="ECO:0000259" key="6">
    <source>
        <dbReference type="Pfam" id="PF08531"/>
    </source>
</evidence>
<dbReference type="EC" id="3.2.1.40" evidence="2"/>
<feature type="domain" description="Alpha-L-rhamnosidase six-hairpin glycosidase" evidence="7">
    <location>
        <begin position="470"/>
        <end position="794"/>
    </location>
</feature>
<dbReference type="Pfam" id="PF05592">
    <property type="entry name" value="Bac_rhamnosid"/>
    <property type="match status" value="1"/>
</dbReference>